<evidence type="ECO:0000313" key="3">
    <source>
        <dbReference type="EMBL" id="OXA55068.1"/>
    </source>
</evidence>
<feature type="transmembrane region" description="Helical" evidence="1">
    <location>
        <begin position="233"/>
        <end position="251"/>
    </location>
</feature>
<reference evidence="3 4" key="1">
    <citation type="submission" date="2015-12" db="EMBL/GenBank/DDBJ databases">
        <title>The genome of Folsomia candida.</title>
        <authorList>
            <person name="Faddeeva A."/>
            <person name="Derks M.F."/>
            <person name="Anvar Y."/>
            <person name="Smit S."/>
            <person name="Van Straalen N."/>
            <person name="Roelofs D."/>
        </authorList>
    </citation>
    <scope>NUCLEOTIDE SEQUENCE [LARGE SCALE GENOMIC DNA]</scope>
    <source>
        <strain evidence="3 4">VU population</strain>
        <tissue evidence="3">Whole body</tissue>
    </source>
</reference>
<sequence>MLTWHWCLFAVVLTNCYTGGAIDILNSKLGQITPTTFQDLVCSQETLPSEAGRIKLIRNAFGWPDDQKFDTNCFSLYSLSLTYDIDYQKMDQYFPKLGNGGHNLRRAYHKKIQTAIEKDLLTCGKNVFIEKSKKLIPYRDKLNKLMKSEKLKISRDKILEASYLWKFDVPKEFNVPRKFVQLLESGIYEEMDQLILRYGRKDDHFSSRGNSLGKTEINDLNGPPLKLESSIQTVFYIVLILLGLSFATFLLEETIRYGGLGVVKVYKILENVCTNYSTH</sequence>
<accession>A0A226ECX6</accession>
<organism evidence="3 4">
    <name type="scientific">Folsomia candida</name>
    <name type="common">Springtail</name>
    <dbReference type="NCBI Taxonomy" id="158441"/>
    <lineage>
        <taxon>Eukaryota</taxon>
        <taxon>Metazoa</taxon>
        <taxon>Ecdysozoa</taxon>
        <taxon>Arthropoda</taxon>
        <taxon>Hexapoda</taxon>
        <taxon>Collembola</taxon>
        <taxon>Entomobryomorpha</taxon>
        <taxon>Isotomoidea</taxon>
        <taxon>Isotomidae</taxon>
        <taxon>Proisotominae</taxon>
        <taxon>Folsomia</taxon>
    </lineage>
</organism>
<keyword evidence="4" id="KW-1185">Reference proteome</keyword>
<dbReference type="EMBL" id="LNIX01000005">
    <property type="protein sequence ID" value="OXA55068.1"/>
    <property type="molecule type" value="Genomic_DNA"/>
</dbReference>
<keyword evidence="2" id="KW-0732">Signal</keyword>
<feature type="signal peptide" evidence="2">
    <location>
        <begin position="1"/>
        <end position="21"/>
    </location>
</feature>
<evidence type="ECO:0000313" key="4">
    <source>
        <dbReference type="Proteomes" id="UP000198287"/>
    </source>
</evidence>
<name>A0A226ECX6_FOLCA</name>
<keyword evidence="1" id="KW-0812">Transmembrane</keyword>
<evidence type="ECO:0000256" key="1">
    <source>
        <dbReference type="SAM" id="Phobius"/>
    </source>
</evidence>
<gene>
    <name evidence="3" type="ORF">Fcan01_11697</name>
</gene>
<proteinExistence type="predicted"/>
<protein>
    <submittedName>
        <fullName evidence="3">Uncharacterized protein</fullName>
    </submittedName>
</protein>
<dbReference type="Proteomes" id="UP000198287">
    <property type="component" value="Unassembled WGS sequence"/>
</dbReference>
<comment type="caution">
    <text evidence="3">The sequence shown here is derived from an EMBL/GenBank/DDBJ whole genome shotgun (WGS) entry which is preliminary data.</text>
</comment>
<dbReference type="AlphaFoldDB" id="A0A226ECX6"/>
<keyword evidence="1" id="KW-0472">Membrane</keyword>
<feature type="chain" id="PRO_5012623961" evidence="2">
    <location>
        <begin position="22"/>
        <end position="279"/>
    </location>
</feature>
<keyword evidence="1" id="KW-1133">Transmembrane helix</keyword>
<evidence type="ECO:0000256" key="2">
    <source>
        <dbReference type="SAM" id="SignalP"/>
    </source>
</evidence>